<proteinExistence type="predicted"/>
<dbReference type="NCBIfam" id="TIGR04131">
    <property type="entry name" value="Bac_Flav_CTERM"/>
    <property type="match status" value="1"/>
</dbReference>
<comment type="caution">
    <text evidence="3">The sequence shown here is derived from an EMBL/GenBank/DDBJ whole genome shotgun (WGS) entry which is preliminary data.</text>
</comment>
<sequence>MLKKLLILAGILLGWSLQAQDCSSMITPLDGSTGVSVGTAIDWGESAGITSYKLRLGTTLLGDELGEFPVGNTTFYLPPQGLPENTTIFVTVILDFPFTIEDDIECPLGSFTTESITTLPDCGQMTIPTDGATDVSVFTDIRWDYSTRATSYRVILRESGSVIHNEIVTGSLSFNPPTVLPENTFIEVEIIPVNSVGDGASCSTFSFTTGELVALPDCSRMVSPFDGEINVSLSPTLTWEASPRATGYRVTITKTPTPQTPEDTILGGDEFPTNSTPIIDLEPNTTYFIRIVPFNEAGDAIGCVTIESFSTEVGCGPYFDPVVGDFVTLGPEASLNPIVSICENELPFTLDAPDLADGYRWYRLLPNGRTELLSEDFSVDITEAGRYAYEPYNLAGPLLDLECPSYMEFDVFSSEIATIDRIRGEFRNGRLELEAIVSGIGNYTFALDKAGPYRSSPVFSDLDLNTYTIYVQDEQGCGTTSATYLIDNTVNGFPAFFTPDGNFPNDTWQYIPPEGVSRVFPRIRIFDRYGKFLKEFSSLGDGWDGTFIGRPLPASDYWYVAIDTQGNVVKGHFSLKR</sequence>
<keyword evidence="4" id="KW-1185">Reference proteome</keyword>
<dbReference type="InterPro" id="IPR026341">
    <property type="entry name" value="T9SS_type_B"/>
</dbReference>
<evidence type="ECO:0000256" key="1">
    <source>
        <dbReference type="SAM" id="SignalP"/>
    </source>
</evidence>
<protein>
    <recommendedName>
        <fullName evidence="2">Fibronectin type-III domain-containing protein</fullName>
    </recommendedName>
</protein>
<dbReference type="CDD" id="cd00063">
    <property type="entry name" value="FN3"/>
    <property type="match status" value="1"/>
</dbReference>
<dbReference type="EMBL" id="MQVX01000001">
    <property type="protein sequence ID" value="PQJ14625.1"/>
    <property type="molecule type" value="Genomic_DNA"/>
</dbReference>
<dbReference type="SUPFAM" id="SSF49265">
    <property type="entry name" value="Fibronectin type III"/>
    <property type="match status" value="1"/>
</dbReference>
<dbReference type="PROSITE" id="PS50853">
    <property type="entry name" value="FN3"/>
    <property type="match status" value="1"/>
</dbReference>
<keyword evidence="1" id="KW-0732">Signal</keyword>
<organism evidence="3 4">
    <name type="scientific">Aureicoccus marinus</name>
    <dbReference type="NCBI Taxonomy" id="754435"/>
    <lineage>
        <taxon>Bacteria</taxon>
        <taxon>Pseudomonadati</taxon>
        <taxon>Bacteroidota</taxon>
        <taxon>Flavobacteriia</taxon>
        <taxon>Flavobacteriales</taxon>
        <taxon>Flavobacteriaceae</taxon>
        <taxon>Aureicoccus</taxon>
    </lineage>
</organism>
<feature type="chain" id="PRO_5015400191" description="Fibronectin type-III domain-containing protein" evidence="1">
    <location>
        <begin position="20"/>
        <end position="577"/>
    </location>
</feature>
<evidence type="ECO:0000259" key="2">
    <source>
        <dbReference type="PROSITE" id="PS50853"/>
    </source>
</evidence>
<reference evidence="4" key="1">
    <citation type="submission" date="2016-11" db="EMBL/GenBank/DDBJ databases">
        <title>Trade-off between light-utilization and light-protection in marine flavobacteria.</title>
        <authorList>
            <person name="Kumagai Y."/>
            <person name="Yoshizawa S."/>
            <person name="Kogure K."/>
        </authorList>
    </citation>
    <scope>NUCLEOTIDE SEQUENCE [LARGE SCALE GENOMIC DNA]</scope>
    <source>
        <strain evidence="4">SG-18</strain>
    </source>
</reference>
<accession>A0A2S7T565</accession>
<dbReference type="RefSeq" id="WP_105000259.1">
    <property type="nucleotide sequence ID" value="NZ_MQVX01000001.1"/>
</dbReference>
<feature type="signal peptide" evidence="1">
    <location>
        <begin position="1"/>
        <end position="19"/>
    </location>
</feature>
<dbReference type="InterPro" id="IPR003961">
    <property type="entry name" value="FN3_dom"/>
</dbReference>
<dbReference type="Gene3D" id="2.60.40.10">
    <property type="entry name" value="Immunoglobulins"/>
    <property type="match status" value="1"/>
</dbReference>
<gene>
    <name evidence="3" type="ORF">BST99_01655</name>
</gene>
<name>A0A2S7T565_9FLAO</name>
<dbReference type="InterPro" id="IPR013783">
    <property type="entry name" value="Ig-like_fold"/>
</dbReference>
<dbReference type="InterPro" id="IPR036116">
    <property type="entry name" value="FN3_sf"/>
</dbReference>
<dbReference type="AlphaFoldDB" id="A0A2S7T565"/>
<feature type="domain" description="Fibronectin type-III" evidence="2">
    <location>
        <begin position="215"/>
        <end position="314"/>
    </location>
</feature>
<dbReference type="Proteomes" id="UP000239366">
    <property type="component" value="Unassembled WGS sequence"/>
</dbReference>
<evidence type="ECO:0000313" key="4">
    <source>
        <dbReference type="Proteomes" id="UP000239366"/>
    </source>
</evidence>
<evidence type="ECO:0000313" key="3">
    <source>
        <dbReference type="EMBL" id="PQJ14625.1"/>
    </source>
</evidence>
<dbReference type="OrthoDB" id="9813840at2"/>